<evidence type="ECO:0000256" key="1">
    <source>
        <dbReference type="ARBA" id="ARBA00023002"/>
    </source>
</evidence>
<dbReference type="RefSeq" id="WP_158041743.1">
    <property type="nucleotide sequence ID" value="NZ_JACCFV010000001.1"/>
</dbReference>
<feature type="domain" description="NADP-dependent oxidoreductase" evidence="2">
    <location>
        <begin position="17"/>
        <end position="323"/>
    </location>
</feature>
<dbReference type="InterPro" id="IPR036812">
    <property type="entry name" value="NAD(P)_OxRdtase_dom_sf"/>
</dbReference>
<name>A0A7J5BND2_9MICO</name>
<dbReference type="PANTHER" id="PTHR43625">
    <property type="entry name" value="AFLATOXIN B1 ALDEHYDE REDUCTASE"/>
    <property type="match status" value="1"/>
</dbReference>
<dbReference type="InterPro" id="IPR050791">
    <property type="entry name" value="Aldo-Keto_reductase"/>
</dbReference>
<dbReference type="PANTHER" id="PTHR43625:SF40">
    <property type="entry name" value="ALDO-KETO REDUCTASE YAKC [NADP(+)]"/>
    <property type="match status" value="1"/>
</dbReference>
<gene>
    <name evidence="3" type="ORF">F8O01_14895</name>
</gene>
<evidence type="ECO:0000259" key="2">
    <source>
        <dbReference type="Pfam" id="PF00248"/>
    </source>
</evidence>
<keyword evidence="1" id="KW-0560">Oxidoreductase</keyword>
<proteinExistence type="predicted"/>
<organism evidence="3 4">
    <name type="scientific">Pseudoclavibacter chungangensis</name>
    <dbReference type="NCBI Taxonomy" id="587635"/>
    <lineage>
        <taxon>Bacteria</taxon>
        <taxon>Bacillati</taxon>
        <taxon>Actinomycetota</taxon>
        <taxon>Actinomycetes</taxon>
        <taxon>Micrococcales</taxon>
        <taxon>Microbacteriaceae</taxon>
        <taxon>Pseudoclavibacter</taxon>
    </lineage>
</organism>
<dbReference type="EMBL" id="WBJZ01000022">
    <property type="protein sequence ID" value="KAB1653627.1"/>
    <property type="molecule type" value="Genomic_DNA"/>
</dbReference>
<evidence type="ECO:0000313" key="3">
    <source>
        <dbReference type="EMBL" id="KAB1653627.1"/>
    </source>
</evidence>
<keyword evidence="4" id="KW-1185">Reference proteome</keyword>
<reference evidence="3 4" key="1">
    <citation type="submission" date="2019-09" db="EMBL/GenBank/DDBJ databases">
        <title>Phylogeny of genus Pseudoclavibacter and closely related genus.</title>
        <authorList>
            <person name="Li Y."/>
        </authorList>
    </citation>
    <scope>NUCLEOTIDE SEQUENCE [LARGE SCALE GENOMIC DNA]</scope>
    <source>
        <strain evidence="3 4">DSM 23821</strain>
    </source>
</reference>
<dbReference type="AlphaFoldDB" id="A0A7J5BND2"/>
<dbReference type="InterPro" id="IPR023210">
    <property type="entry name" value="NADP_OxRdtase_dom"/>
</dbReference>
<dbReference type="GO" id="GO:0016491">
    <property type="term" value="F:oxidoreductase activity"/>
    <property type="evidence" value="ECO:0007669"/>
    <property type="project" value="UniProtKB-KW"/>
</dbReference>
<dbReference type="GO" id="GO:0005737">
    <property type="term" value="C:cytoplasm"/>
    <property type="evidence" value="ECO:0007669"/>
    <property type="project" value="TreeGrafter"/>
</dbReference>
<dbReference type="Proteomes" id="UP000467240">
    <property type="component" value="Unassembled WGS sequence"/>
</dbReference>
<sequence>MSTPTRTIPALGRTTAPIGLGCMGMSWAYTSRADAYSVDGVDVIRAALDRGITLLDTSDAYAAGTNEELVGRAISGRRDEAIIATKGGLVGHVVDGRPTLERDGRPKHLREAVDASLRRLGVDVIDLYYLHRIDPQVPVEESWGTLAEAVRAGKVRAIGLSEVTTEQADTAHGIHPVAAIQSELSLWTRDALGVGTNSDGAAAGDLVGWCAAHEAIFVPFSPLGRGFLTGALDPGTLPDSDFRAHLPRFTGDAARTNLRLVETVREIAERHGATPAQVALAWVLARGPEVIPIPGTTRITRLDENLGATTLELGADDLSILDGLPAAAGSRY</sequence>
<dbReference type="SUPFAM" id="SSF51430">
    <property type="entry name" value="NAD(P)-linked oxidoreductase"/>
    <property type="match status" value="1"/>
</dbReference>
<dbReference type="Gene3D" id="3.20.20.100">
    <property type="entry name" value="NADP-dependent oxidoreductase domain"/>
    <property type="match status" value="1"/>
</dbReference>
<comment type="caution">
    <text evidence="3">The sequence shown here is derived from an EMBL/GenBank/DDBJ whole genome shotgun (WGS) entry which is preliminary data.</text>
</comment>
<dbReference type="OrthoDB" id="9768793at2"/>
<dbReference type="Pfam" id="PF00248">
    <property type="entry name" value="Aldo_ket_red"/>
    <property type="match status" value="1"/>
</dbReference>
<protein>
    <submittedName>
        <fullName evidence="3">Aldo/keto reductase</fullName>
    </submittedName>
</protein>
<evidence type="ECO:0000313" key="4">
    <source>
        <dbReference type="Proteomes" id="UP000467240"/>
    </source>
</evidence>
<accession>A0A7J5BND2</accession>